<evidence type="ECO:0000313" key="4">
    <source>
        <dbReference type="Proteomes" id="UP001153714"/>
    </source>
</evidence>
<accession>A0A9N9QTD3</accession>
<feature type="compositionally biased region" description="Polar residues" evidence="2">
    <location>
        <begin position="131"/>
        <end position="140"/>
    </location>
</feature>
<dbReference type="AlphaFoldDB" id="A0A9N9QTD3"/>
<reference evidence="3" key="2">
    <citation type="submission" date="2022-10" db="EMBL/GenBank/DDBJ databases">
        <authorList>
            <consortium name="ENA_rothamsted_submissions"/>
            <consortium name="culmorum"/>
            <person name="King R."/>
        </authorList>
    </citation>
    <scope>NUCLEOTIDE SEQUENCE</scope>
</reference>
<gene>
    <name evidence="3" type="ORF">DIATSA_LOCUS164</name>
</gene>
<dbReference type="OrthoDB" id="7490061at2759"/>
<reference evidence="3" key="1">
    <citation type="submission" date="2021-12" db="EMBL/GenBank/DDBJ databases">
        <authorList>
            <person name="King R."/>
        </authorList>
    </citation>
    <scope>NUCLEOTIDE SEQUENCE</scope>
</reference>
<keyword evidence="1" id="KW-0175">Coiled coil</keyword>
<feature type="compositionally biased region" description="Basic residues" evidence="2">
    <location>
        <begin position="141"/>
        <end position="151"/>
    </location>
</feature>
<name>A0A9N9QTD3_9NEOP</name>
<protein>
    <submittedName>
        <fullName evidence="3">Uncharacterized protein</fullName>
    </submittedName>
</protein>
<sequence>MTVESRRNWKCTCLTNVIKKQSSFIRNDSKTTSISSIPINNSFEVLSDLSCDDDNENDYLSLSSDRLCNRSCPEKSMIYSQADDMRKEIIDLRTKLQIAESEIENLLSETYMLKDRIRSHEQKAIQLKNLSQFTPNSQSTKRNKIRSHFSKQKREVNDSVIELNTHQLNTSPNKPELKNKMTLQNDRMKFSSTPKTPPQNKATSSTNLKIQRNQSTSQEYDTLNTVKKSTIHIFGDESVRGLSIKLSHTRSGKWNDTYKTTALIKPNASSTQVVNSLLSDEYTFKKDDIIILSLGGNDKNPHLLYSNLCNVLFKLKDIRIILLSVRYSKYLNKNVINNHFKMLVECYKNCKFIHESDKLLSLYSLCFKINIEIDFIRYQSEFIDNVHAHTSRESVKCFRS</sequence>
<dbReference type="Proteomes" id="UP001153714">
    <property type="component" value="Chromosome 1"/>
</dbReference>
<evidence type="ECO:0000256" key="2">
    <source>
        <dbReference type="SAM" id="MobiDB-lite"/>
    </source>
</evidence>
<proteinExistence type="predicted"/>
<evidence type="ECO:0000256" key="1">
    <source>
        <dbReference type="SAM" id="Coils"/>
    </source>
</evidence>
<organism evidence="3 4">
    <name type="scientific">Diatraea saccharalis</name>
    <name type="common">sugarcane borer</name>
    <dbReference type="NCBI Taxonomy" id="40085"/>
    <lineage>
        <taxon>Eukaryota</taxon>
        <taxon>Metazoa</taxon>
        <taxon>Ecdysozoa</taxon>
        <taxon>Arthropoda</taxon>
        <taxon>Hexapoda</taxon>
        <taxon>Insecta</taxon>
        <taxon>Pterygota</taxon>
        <taxon>Neoptera</taxon>
        <taxon>Endopterygota</taxon>
        <taxon>Lepidoptera</taxon>
        <taxon>Glossata</taxon>
        <taxon>Ditrysia</taxon>
        <taxon>Pyraloidea</taxon>
        <taxon>Crambidae</taxon>
        <taxon>Crambinae</taxon>
        <taxon>Diatraea</taxon>
    </lineage>
</organism>
<evidence type="ECO:0000313" key="3">
    <source>
        <dbReference type="EMBL" id="CAG9781846.1"/>
    </source>
</evidence>
<dbReference type="EMBL" id="OU893332">
    <property type="protein sequence ID" value="CAG9781846.1"/>
    <property type="molecule type" value="Genomic_DNA"/>
</dbReference>
<keyword evidence="4" id="KW-1185">Reference proteome</keyword>
<feature type="region of interest" description="Disordered" evidence="2">
    <location>
        <begin position="131"/>
        <end position="153"/>
    </location>
</feature>
<feature type="region of interest" description="Disordered" evidence="2">
    <location>
        <begin position="188"/>
        <end position="219"/>
    </location>
</feature>
<feature type="coiled-coil region" evidence="1">
    <location>
        <begin position="82"/>
        <end position="109"/>
    </location>
</feature>